<dbReference type="AlphaFoldDB" id="A0A917IJT3"/>
<dbReference type="EMBL" id="BMJY01000028">
    <property type="protein sequence ID" value="GGH51674.1"/>
    <property type="molecule type" value="Genomic_DNA"/>
</dbReference>
<reference evidence="1" key="2">
    <citation type="submission" date="2020-09" db="EMBL/GenBank/DDBJ databases">
        <authorList>
            <person name="Sun Q."/>
            <person name="Zhou Y."/>
        </authorList>
    </citation>
    <scope>NUCLEOTIDE SEQUENCE</scope>
    <source>
        <strain evidence="1">CGMCC 1.15794</strain>
    </source>
</reference>
<name>A0A917IJT3_9MICO</name>
<comment type="caution">
    <text evidence="1">The sequence shown here is derived from an EMBL/GenBank/DDBJ whole genome shotgun (WGS) entry which is preliminary data.</text>
</comment>
<keyword evidence="2" id="KW-1185">Reference proteome</keyword>
<protein>
    <recommendedName>
        <fullName evidence="3">Class II aldolase/adducin N-terminal domain-containing protein</fullName>
    </recommendedName>
</protein>
<evidence type="ECO:0000313" key="2">
    <source>
        <dbReference type="Proteomes" id="UP000657592"/>
    </source>
</evidence>
<gene>
    <name evidence="1" type="ORF">GCM10010921_31200</name>
</gene>
<reference evidence="1" key="1">
    <citation type="journal article" date="2014" name="Int. J. Syst. Evol. Microbiol.">
        <title>Complete genome sequence of Corynebacterium casei LMG S-19264T (=DSM 44701T), isolated from a smear-ripened cheese.</title>
        <authorList>
            <consortium name="US DOE Joint Genome Institute (JGI-PGF)"/>
            <person name="Walter F."/>
            <person name="Albersmeier A."/>
            <person name="Kalinowski J."/>
            <person name="Ruckert C."/>
        </authorList>
    </citation>
    <scope>NUCLEOTIDE SEQUENCE</scope>
    <source>
        <strain evidence="1">CGMCC 1.15794</strain>
    </source>
</reference>
<organism evidence="1 2">
    <name type="scientific">Microbacterium album</name>
    <dbReference type="NCBI Taxonomy" id="2053191"/>
    <lineage>
        <taxon>Bacteria</taxon>
        <taxon>Bacillati</taxon>
        <taxon>Actinomycetota</taxon>
        <taxon>Actinomycetes</taxon>
        <taxon>Micrococcales</taxon>
        <taxon>Microbacteriaceae</taxon>
        <taxon>Microbacterium</taxon>
    </lineage>
</organism>
<dbReference type="SUPFAM" id="SSF53639">
    <property type="entry name" value="AraD/HMP-PK domain-like"/>
    <property type="match status" value="1"/>
</dbReference>
<evidence type="ECO:0000313" key="1">
    <source>
        <dbReference type="EMBL" id="GGH51674.1"/>
    </source>
</evidence>
<proteinExistence type="predicted"/>
<dbReference type="InterPro" id="IPR036409">
    <property type="entry name" value="Aldolase_II/adducin_N_sf"/>
</dbReference>
<dbReference type="Proteomes" id="UP000657592">
    <property type="component" value="Unassembled WGS sequence"/>
</dbReference>
<evidence type="ECO:0008006" key="3">
    <source>
        <dbReference type="Google" id="ProtNLM"/>
    </source>
</evidence>
<dbReference type="RefSeq" id="WP_188757319.1">
    <property type="nucleotide sequence ID" value="NZ_BMJY01000028.1"/>
</dbReference>
<accession>A0A917IJT3</accession>
<dbReference type="Gene3D" id="3.40.225.10">
    <property type="entry name" value="Class II aldolase/adducin N-terminal domain"/>
    <property type="match status" value="1"/>
</dbReference>
<sequence length="73" mass="7875">MRGHGSVIVGGTLPVAVHRAVYTELNADVLTRALSLGDCAYLSVDEVKAASDSAIHHVYRAWNAWVHEDEAVC</sequence>